<gene>
    <name evidence="2" type="ORF">BU26DRAFT_565322</name>
</gene>
<name>A0A6A6IBE1_9PLEO</name>
<keyword evidence="3" id="KW-1185">Reference proteome</keyword>
<dbReference type="Proteomes" id="UP000800094">
    <property type="component" value="Unassembled WGS sequence"/>
</dbReference>
<dbReference type="GeneID" id="54586719"/>
<sequence>MRSIAAVVGALLLLLPLASARAVPSEVVSATDTQDRAKDDSIYCGWGYTGKGQQGQPVALLANGVRSNRYPALNSAIVTWGCTCEWIGQKDCDPLGYYFVSGMFMGDFAAPVHCFQCLFTGHAANATVDNTTVEATASSVEASAVSLIQHEEPRTAGTNPINAVEANKAVSPSGSAKREDSTVYCGWGYTEKGLRGEAIPITDSSVQLRGGKTLNSAIVSRGYKVLFLSDPDCRRLVGYWLDAGVFQGDFPTGISCFTCYQPPGAEANSINVEEAGIARSIISTTALSKRDGPDDPFDIRYCGWGYNGKGRRGDQTSLHAPGGAKAIGRAALNSAIVSGGCECIFYSNQDCNKNKGYSKQVRTFQGDFEQPIHCFRCSIYAMSNNISIAVAKRSDTGVNGTLAGSCGLAWTEKKEAGKWFSLETKGKQTVLPQIQSARISPGCSCNFWTNASCQSGPFSLHGPGHGNLPKRAKCFSCQYDGTNYGPETEFSVDSKAASI</sequence>
<accession>A0A6A6IBE1</accession>
<dbReference type="RefSeq" id="XP_033682899.1">
    <property type="nucleotide sequence ID" value="XM_033833389.1"/>
</dbReference>
<organism evidence="2 3">
    <name type="scientific">Trematosphaeria pertusa</name>
    <dbReference type="NCBI Taxonomy" id="390896"/>
    <lineage>
        <taxon>Eukaryota</taxon>
        <taxon>Fungi</taxon>
        <taxon>Dikarya</taxon>
        <taxon>Ascomycota</taxon>
        <taxon>Pezizomycotina</taxon>
        <taxon>Dothideomycetes</taxon>
        <taxon>Pleosporomycetidae</taxon>
        <taxon>Pleosporales</taxon>
        <taxon>Massarineae</taxon>
        <taxon>Trematosphaeriaceae</taxon>
        <taxon>Trematosphaeria</taxon>
    </lineage>
</organism>
<protein>
    <submittedName>
        <fullName evidence="2">Uncharacterized protein</fullName>
    </submittedName>
</protein>
<evidence type="ECO:0000313" key="2">
    <source>
        <dbReference type="EMBL" id="KAF2247895.1"/>
    </source>
</evidence>
<evidence type="ECO:0000256" key="1">
    <source>
        <dbReference type="SAM" id="SignalP"/>
    </source>
</evidence>
<dbReference type="AlphaFoldDB" id="A0A6A6IBE1"/>
<reference evidence="2" key="1">
    <citation type="journal article" date="2020" name="Stud. Mycol.">
        <title>101 Dothideomycetes genomes: a test case for predicting lifestyles and emergence of pathogens.</title>
        <authorList>
            <person name="Haridas S."/>
            <person name="Albert R."/>
            <person name="Binder M."/>
            <person name="Bloem J."/>
            <person name="Labutti K."/>
            <person name="Salamov A."/>
            <person name="Andreopoulos B."/>
            <person name="Baker S."/>
            <person name="Barry K."/>
            <person name="Bills G."/>
            <person name="Bluhm B."/>
            <person name="Cannon C."/>
            <person name="Castanera R."/>
            <person name="Culley D."/>
            <person name="Daum C."/>
            <person name="Ezra D."/>
            <person name="Gonzalez J."/>
            <person name="Henrissat B."/>
            <person name="Kuo A."/>
            <person name="Liang C."/>
            <person name="Lipzen A."/>
            <person name="Lutzoni F."/>
            <person name="Magnuson J."/>
            <person name="Mondo S."/>
            <person name="Nolan M."/>
            <person name="Ohm R."/>
            <person name="Pangilinan J."/>
            <person name="Park H.-J."/>
            <person name="Ramirez L."/>
            <person name="Alfaro M."/>
            <person name="Sun H."/>
            <person name="Tritt A."/>
            <person name="Yoshinaga Y."/>
            <person name="Zwiers L.-H."/>
            <person name="Turgeon B."/>
            <person name="Goodwin S."/>
            <person name="Spatafora J."/>
            <person name="Crous P."/>
            <person name="Grigoriev I."/>
        </authorList>
    </citation>
    <scope>NUCLEOTIDE SEQUENCE</scope>
    <source>
        <strain evidence="2">CBS 122368</strain>
    </source>
</reference>
<feature type="chain" id="PRO_5025689189" evidence="1">
    <location>
        <begin position="21"/>
        <end position="499"/>
    </location>
</feature>
<dbReference type="EMBL" id="ML987196">
    <property type="protein sequence ID" value="KAF2247895.1"/>
    <property type="molecule type" value="Genomic_DNA"/>
</dbReference>
<keyword evidence="1" id="KW-0732">Signal</keyword>
<feature type="signal peptide" evidence="1">
    <location>
        <begin position="1"/>
        <end position="20"/>
    </location>
</feature>
<dbReference type="OrthoDB" id="10648008at2759"/>
<proteinExistence type="predicted"/>
<evidence type="ECO:0000313" key="3">
    <source>
        <dbReference type="Proteomes" id="UP000800094"/>
    </source>
</evidence>